<protein>
    <submittedName>
        <fullName evidence="2">Uncharacterized protein</fullName>
    </submittedName>
</protein>
<reference evidence="2 3" key="1">
    <citation type="submission" date="2021-06" db="EMBL/GenBank/DDBJ databases">
        <authorList>
            <person name="Palmer J.M."/>
        </authorList>
    </citation>
    <scope>NUCLEOTIDE SEQUENCE [LARGE SCALE GENOMIC DNA]</scope>
    <source>
        <strain evidence="2 3">MEX-2019</strain>
        <tissue evidence="2">Muscle</tissue>
    </source>
</reference>
<proteinExistence type="predicted"/>
<dbReference type="AlphaFoldDB" id="A0AAV9RFK9"/>
<evidence type="ECO:0000313" key="2">
    <source>
        <dbReference type="EMBL" id="KAK5607713.1"/>
    </source>
</evidence>
<keyword evidence="3" id="KW-1185">Reference proteome</keyword>
<dbReference type="Proteomes" id="UP001311232">
    <property type="component" value="Unassembled WGS sequence"/>
</dbReference>
<comment type="caution">
    <text evidence="2">The sequence shown here is derived from an EMBL/GenBank/DDBJ whole genome shotgun (WGS) entry which is preliminary data.</text>
</comment>
<feature type="region of interest" description="Disordered" evidence="1">
    <location>
        <begin position="88"/>
        <end position="116"/>
    </location>
</feature>
<dbReference type="EMBL" id="JAHHUM010001993">
    <property type="protein sequence ID" value="KAK5607713.1"/>
    <property type="molecule type" value="Genomic_DNA"/>
</dbReference>
<evidence type="ECO:0000313" key="3">
    <source>
        <dbReference type="Proteomes" id="UP001311232"/>
    </source>
</evidence>
<organism evidence="2 3">
    <name type="scientific">Crenichthys baileyi</name>
    <name type="common">White River springfish</name>
    <dbReference type="NCBI Taxonomy" id="28760"/>
    <lineage>
        <taxon>Eukaryota</taxon>
        <taxon>Metazoa</taxon>
        <taxon>Chordata</taxon>
        <taxon>Craniata</taxon>
        <taxon>Vertebrata</taxon>
        <taxon>Euteleostomi</taxon>
        <taxon>Actinopterygii</taxon>
        <taxon>Neopterygii</taxon>
        <taxon>Teleostei</taxon>
        <taxon>Neoteleostei</taxon>
        <taxon>Acanthomorphata</taxon>
        <taxon>Ovalentaria</taxon>
        <taxon>Atherinomorphae</taxon>
        <taxon>Cyprinodontiformes</taxon>
        <taxon>Goodeidae</taxon>
        <taxon>Crenichthys</taxon>
    </lineage>
</organism>
<evidence type="ECO:0000256" key="1">
    <source>
        <dbReference type="SAM" id="MobiDB-lite"/>
    </source>
</evidence>
<name>A0AAV9RFK9_9TELE</name>
<sequence>MGEYSFKTCRRLHKSLELYGTLIAFPLTYWLGEPHSTVQGGVSTGELLFTRAQRGINRTSENESLSVRVAAAAQNLIAVLTQNIAQGQHQATQGGRHGTRTSLNRSGDDEEFDLTQAGLGKKGLTMSRDMIHEEFSELLQNEYPKMKGLTGGWLLCKATDGQERGSS</sequence>
<gene>
    <name evidence="2" type="ORF">CRENBAI_013595</name>
</gene>
<accession>A0AAV9RFK9</accession>